<protein>
    <submittedName>
        <fullName evidence="1">Uncharacterized protein</fullName>
    </submittedName>
</protein>
<dbReference type="RefSeq" id="WP_046505546.1">
    <property type="nucleotide sequence ID" value="NZ_AGBD01001020.1"/>
</dbReference>
<dbReference type="HOGENOM" id="CLU_920841_0_0_9"/>
<name>A0A0E4CYU1_9BACL</name>
<accession>A0A0E4CYU1</accession>
<reference evidence="2" key="1">
    <citation type="submission" date="2015-03" db="EMBL/GenBank/DDBJ databases">
        <authorList>
            <person name="Wibberg D."/>
        </authorList>
    </citation>
    <scope>NUCLEOTIDE SEQUENCE [LARGE SCALE GENOMIC DNA]</scope>
</reference>
<sequence>MVRRKGGALINHSNSPAKENIVLFPKTLDYYQIQLTVMLESERYGEAMELLRFLLQCQGQDERHYQEWQSLLDWLEAAFPYASRDAEGDREPSGSEQDLKEEDMARILAKSKLEEDADYPDKLLKKVMNEPLSESTILALEQLSYLEGGQVDEALIGWLEQAAVHPLLQFRTLQTLRRRGAQGTIGLKRGGEVADVEIEKVPLTNEEFPPQVGQVLERVAEQAEVHEPTLYYFAQELWGQFMMSVYGSAEYRKLLEGEDEQLDIWAGALHQMVSESLNGTRQEEETRAMYGITGSMRFQFEGAYRSLKGFVKSSLLDK</sequence>
<evidence type="ECO:0000313" key="2">
    <source>
        <dbReference type="Proteomes" id="UP000033163"/>
    </source>
</evidence>
<dbReference type="Proteomes" id="UP000033163">
    <property type="component" value="Chromosome I"/>
</dbReference>
<dbReference type="PATRIC" id="fig|1073571.4.peg.5872"/>
<dbReference type="AlphaFoldDB" id="A0A0E4CYU1"/>
<dbReference type="KEGG" id="pri:PRIO_5478"/>
<dbReference type="EMBL" id="LN831776">
    <property type="protein sequence ID" value="CQR57867.1"/>
    <property type="molecule type" value="Genomic_DNA"/>
</dbReference>
<dbReference type="STRING" id="483937.AMQ84_18610"/>
<organism evidence="1 2">
    <name type="scientific">Paenibacillus riograndensis SBR5</name>
    <dbReference type="NCBI Taxonomy" id="1073571"/>
    <lineage>
        <taxon>Bacteria</taxon>
        <taxon>Bacillati</taxon>
        <taxon>Bacillota</taxon>
        <taxon>Bacilli</taxon>
        <taxon>Bacillales</taxon>
        <taxon>Paenibacillaceae</taxon>
        <taxon>Paenibacillus</taxon>
        <taxon>Paenibacillus sonchi group</taxon>
    </lineage>
</organism>
<gene>
    <name evidence="1" type="ORF">PRIO_5478</name>
</gene>
<proteinExistence type="predicted"/>
<evidence type="ECO:0000313" key="1">
    <source>
        <dbReference type="EMBL" id="CQR57867.1"/>
    </source>
</evidence>